<keyword evidence="5 7" id="KW-0949">S-adenosyl-L-methionine</keyword>
<dbReference type="Pfam" id="PF00398">
    <property type="entry name" value="RrnaAD"/>
    <property type="match status" value="1"/>
</dbReference>
<feature type="binding site" evidence="7 8">
    <location>
        <position position="21"/>
    </location>
    <ligand>
        <name>S-adenosyl-L-methionine</name>
        <dbReference type="ChEBI" id="CHEBI:59789"/>
    </ligand>
</feature>
<keyword evidence="1 7" id="KW-0963">Cytoplasm</keyword>
<dbReference type="EC" id="2.1.1.182" evidence="7"/>
<dbReference type="NCBIfam" id="TIGR00755">
    <property type="entry name" value="ksgA"/>
    <property type="match status" value="1"/>
</dbReference>
<comment type="similarity">
    <text evidence="7">Belongs to the class I-like SAM-binding methyltransferase superfamily. rRNA adenine N(6)-methyltransferase family. RsmA subfamily.</text>
</comment>
<dbReference type="PROSITE" id="PS01131">
    <property type="entry name" value="RRNA_A_DIMETH"/>
    <property type="match status" value="1"/>
</dbReference>
<proteinExistence type="inferred from homology"/>
<comment type="caution">
    <text evidence="10">The sequence shown here is derived from an EMBL/GenBank/DDBJ whole genome shotgun (WGS) entry which is preliminary data.</text>
</comment>
<dbReference type="InterPro" id="IPR020596">
    <property type="entry name" value="rRNA_Ade_Mease_Trfase_CS"/>
</dbReference>
<evidence type="ECO:0000313" key="10">
    <source>
        <dbReference type="EMBL" id="MBB6070103.1"/>
    </source>
</evidence>
<accession>A0A841GWK9</accession>
<dbReference type="GO" id="GO:0052908">
    <property type="term" value="F:16S rRNA (adenine(1518)-N(6)/adenine(1519)-N(6))-dimethyltransferase activity"/>
    <property type="evidence" value="ECO:0007669"/>
    <property type="project" value="UniProtKB-EC"/>
</dbReference>
<dbReference type="HAMAP" id="MF_00607">
    <property type="entry name" value="16SrRNA_methyltr_A"/>
    <property type="match status" value="1"/>
</dbReference>
<comment type="function">
    <text evidence="7">Specifically dimethylates two adjacent adenosines (A1518 and A1519) in the loop of a conserved hairpin near the 3'-end of 16S rRNA in the 30S particle. May play a critical role in biogenesis of 30S subunits.</text>
</comment>
<comment type="subcellular location">
    <subcellularLocation>
        <location evidence="7">Cytoplasm</location>
    </subcellularLocation>
</comment>
<dbReference type="SUPFAM" id="SSF53335">
    <property type="entry name" value="S-adenosyl-L-methionine-dependent methyltransferases"/>
    <property type="match status" value="1"/>
</dbReference>
<evidence type="ECO:0000256" key="8">
    <source>
        <dbReference type="PROSITE-ProRule" id="PRU01026"/>
    </source>
</evidence>
<dbReference type="AlphaFoldDB" id="A0A841GWK9"/>
<evidence type="ECO:0000256" key="2">
    <source>
        <dbReference type="ARBA" id="ARBA00022552"/>
    </source>
</evidence>
<dbReference type="SMART" id="SM00650">
    <property type="entry name" value="rADc"/>
    <property type="match status" value="1"/>
</dbReference>
<comment type="catalytic activity">
    <reaction evidence="7">
        <text>adenosine(1518)/adenosine(1519) in 16S rRNA + 4 S-adenosyl-L-methionine = N(6)-dimethyladenosine(1518)/N(6)-dimethyladenosine(1519) in 16S rRNA + 4 S-adenosyl-L-homocysteine + 4 H(+)</text>
        <dbReference type="Rhea" id="RHEA:19609"/>
        <dbReference type="Rhea" id="RHEA-COMP:10232"/>
        <dbReference type="Rhea" id="RHEA-COMP:10233"/>
        <dbReference type="ChEBI" id="CHEBI:15378"/>
        <dbReference type="ChEBI" id="CHEBI:57856"/>
        <dbReference type="ChEBI" id="CHEBI:59789"/>
        <dbReference type="ChEBI" id="CHEBI:74411"/>
        <dbReference type="ChEBI" id="CHEBI:74493"/>
        <dbReference type="EC" id="2.1.1.182"/>
    </reaction>
</comment>
<feature type="domain" description="Ribosomal RNA adenine methylase transferase N-terminal" evidence="9">
    <location>
        <begin position="26"/>
        <end position="198"/>
    </location>
</feature>
<keyword evidence="6 7" id="KW-0694">RNA-binding</keyword>
<organism evidence="10 11">
    <name type="scientific">Longimicrobium terrae</name>
    <dbReference type="NCBI Taxonomy" id="1639882"/>
    <lineage>
        <taxon>Bacteria</taxon>
        <taxon>Pseudomonadati</taxon>
        <taxon>Gemmatimonadota</taxon>
        <taxon>Longimicrobiia</taxon>
        <taxon>Longimicrobiales</taxon>
        <taxon>Longimicrobiaceae</taxon>
        <taxon>Longimicrobium</taxon>
    </lineage>
</organism>
<dbReference type="Proteomes" id="UP000582837">
    <property type="component" value="Unassembled WGS sequence"/>
</dbReference>
<dbReference type="InterPro" id="IPR023165">
    <property type="entry name" value="rRNA_Ade_diMease-like_C"/>
</dbReference>
<evidence type="ECO:0000256" key="4">
    <source>
        <dbReference type="ARBA" id="ARBA00022679"/>
    </source>
</evidence>
<reference evidence="10 11" key="1">
    <citation type="submission" date="2020-08" db="EMBL/GenBank/DDBJ databases">
        <title>Genomic Encyclopedia of Type Strains, Phase IV (KMG-IV): sequencing the most valuable type-strain genomes for metagenomic binning, comparative biology and taxonomic classification.</title>
        <authorList>
            <person name="Goeker M."/>
        </authorList>
    </citation>
    <scope>NUCLEOTIDE SEQUENCE [LARGE SCALE GENOMIC DNA]</scope>
    <source>
        <strain evidence="10 11">DSM 29007</strain>
    </source>
</reference>
<dbReference type="InterPro" id="IPR011530">
    <property type="entry name" value="rRNA_adenine_dimethylase"/>
</dbReference>
<protein>
    <recommendedName>
        <fullName evidence="7">Ribosomal RNA small subunit methyltransferase A</fullName>
        <ecNumber evidence="7">2.1.1.182</ecNumber>
    </recommendedName>
    <alternativeName>
        <fullName evidence="7">16S rRNA (adenine(1518)-N(6)/adenine(1519)-N(6))-dimethyltransferase</fullName>
    </alternativeName>
    <alternativeName>
        <fullName evidence="7">16S rRNA dimethyladenosine transferase</fullName>
    </alternativeName>
    <alternativeName>
        <fullName evidence="7">16S rRNA dimethylase</fullName>
    </alternativeName>
    <alternativeName>
        <fullName evidence="7">S-adenosylmethionine-6-N', N'-adenosyl(rRNA) dimethyltransferase</fullName>
    </alternativeName>
</protein>
<dbReference type="InterPro" id="IPR029063">
    <property type="entry name" value="SAM-dependent_MTases_sf"/>
</dbReference>
<dbReference type="EMBL" id="JACHIA010000003">
    <property type="protein sequence ID" value="MBB6070103.1"/>
    <property type="molecule type" value="Genomic_DNA"/>
</dbReference>
<evidence type="ECO:0000256" key="5">
    <source>
        <dbReference type="ARBA" id="ARBA00022691"/>
    </source>
</evidence>
<evidence type="ECO:0000256" key="6">
    <source>
        <dbReference type="ARBA" id="ARBA00022884"/>
    </source>
</evidence>
<evidence type="ECO:0000256" key="1">
    <source>
        <dbReference type="ARBA" id="ARBA00022490"/>
    </source>
</evidence>
<dbReference type="InterPro" id="IPR001737">
    <property type="entry name" value="KsgA/Erm"/>
</dbReference>
<dbReference type="RefSeq" id="WP_170039858.1">
    <property type="nucleotide sequence ID" value="NZ_JABDTL010000002.1"/>
</dbReference>
<evidence type="ECO:0000256" key="7">
    <source>
        <dbReference type="HAMAP-Rule" id="MF_00607"/>
    </source>
</evidence>
<dbReference type="InterPro" id="IPR020598">
    <property type="entry name" value="rRNA_Ade_methylase_Trfase_N"/>
</dbReference>
<keyword evidence="3 7" id="KW-0489">Methyltransferase</keyword>
<dbReference type="GO" id="GO:0003723">
    <property type="term" value="F:RNA binding"/>
    <property type="evidence" value="ECO:0007669"/>
    <property type="project" value="UniProtKB-UniRule"/>
</dbReference>
<keyword evidence="11" id="KW-1185">Reference proteome</keyword>
<dbReference type="Gene3D" id="3.40.50.150">
    <property type="entry name" value="Vaccinia Virus protein VP39"/>
    <property type="match status" value="1"/>
</dbReference>
<dbReference type="Gene3D" id="1.10.8.100">
    <property type="entry name" value="Ribosomal RNA adenine dimethylase-like, domain 2"/>
    <property type="match status" value="1"/>
</dbReference>
<dbReference type="GO" id="GO:0005737">
    <property type="term" value="C:cytoplasm"/>
    <property type="evidence" value="ECO:0007669"/>
    <property type="project" value="UniProtKB-SubCell"/>
</dbReference>
<dbReference type="PROSITE" id="PS51689">
    <property type="entry name" value="SAM_RNA_A_N6_MT"/>
    <property type="match status" value="1"/>
</dbReference>
<feature type="binding site" evidence="7 8">
    <location>
        <position position="92"/>
    </location>
    <ligand>
        <name>S-adenosyl-L-methionine</name>
        <dbReference type="ChEBI" id="CHEBI:59789"/>
    </ligand>
</feature>
<dbReference type="PANTHER" id="PTHR11727:SF7">
    <property type="entry name" value="DIMETHYLADENOSINE TRANSFERASE-RELATED"/>
    <property type="match status" value="1"/>
</dbReference>
<feature type="binding site" evidence="7 8">
    <location>
        <position position="19"/>
    </location>
    <ligand>
        <name>S-adenosyl-L-methionine</name>
        <dbReference type="ChEBI" id="CHEBI:59789"/>
    </ligand>
</feature>
<keyword evidence="4 7" id="KW-0808">Transferase</keyword>
<sequence>MRDPTQSGPHRAKRSLGQNFLVDGNVQRRIVESLKPNLIDEVMEIGPGQGALTQHLAGRVRRLILVELDNNLAARLQEKYADTPGVEIIHEDVLRVPLERVSQDPRGLKVIGNIPYNITTPILFGLLERRPRPREIVVMIQREVADRILAPAGGKTYGALAVGIRSIATVERVLNVSREAFRPVPDVMSSVIRIVPMDPPPLTEADERTLRSLTRAAFGQRRKQFQRILRDRYGLSAEQVEEVAVETGMDLQSRPEQFEPQRFIDLARALHARGYAVKGEAADRVERDLDRRSD</sequence>
<keyword evidence="2 7" id="KW-0698">rRNA processing</keyword>
<evidence type="ECO:0000256" key="3">
    <source>
        <dbReference type="ARBA" id="ARBA00022603"/>
    </source>
</evidence>
<evidence type="ECO:0000313" key="11">
    <source>
        <dbReference type="Proteomes" id="UP000582837"/>
    </source>
</evidence>
<evidence type="ECO:0000259" key="9">
    <source>
        <dbReference type="SMART" id="SM00650"/>
    </source>
</evidence>
<gene>
    <name evidence="7" type="primary">rsmA</name>
    <name evidence="7" type="synonym">ksgA</name>
    <name evidence="10" type="ORF">HNQ61_001720</name>
</gene>
<feature type="binding site" evidence="7 8">
    <location>
        <position position="67"/>
    </location>
    <ligand>
        <name>S-adenosyl-L-methionine</name>
        <dbReference type="ChEBI" id="CHEBI:59789"/>
    </ligand>
</feature>
<name>A0A841GWK9_9BACT</name>
<feature type="binding site" evidence="7 8">
    <location>
        <position position="46"/>
    </location>
    <ligand>
        <name>S-adenosyl-L-methionine</name>
        <dbReference type="ChEBI" id="CHEBI:59789"/>
    </ligand>
</feature>
<feature type="binding site" evidence="7 8">
    <location>
        <position position="113"/>
    </location>
    <ligand>
        <name>S-adenosyl-L-methionine</name>
        <dbReference type="ChEBI" id="CHEBI:59789"/>
    </ligand>
</feature>
<dbReference type="PANTHER" id="PTHR11727">
    <property type="entry name" value="DIMETHYLADENOSINE TRANSFERASE"/>
    <property type="match status" value="1"/>
</dbReference>